<keyword evidence="5" id="KW-0732">Signal</keyword>
<dbReference type="OrthoDB" id="6038816at2759"/>
<evidence type="ECO:0000256" key="2">
    <source>
        <dbReference type="ARBA" id="ARBA00004613"/>
    </source>
</evidence>
<evidence type="ECO:0000313" key="17">
    <source>
        <dbReference type="EMBL" id="KAF2005056.1"/>
    </source>
</evidence>
<protein>
    <recommendedName>
        <fullName evidence="15">lytic cellulose monooxygenase (C4-dehydrogenating)</fullName>
        <ecNumber evidence="15">1.14.99.56</ecNumber>
    </recommendedName>
</protein>
<evidence type="ECO:0000259" key="16">
    <source>
        <dbReference type="Pfam" id="PF03443"/>
    </source>
</evidence>
<dbReference type="EC" id="1.14.99.56" evidence="15"/>
<evidence type="ECO:0000256" key="4">
    <source>
        <dbReference type="ARBA" id="ARBA00022723"/>
    </source>
</evidence>
<evidence type="ECO:0000256" key="7">
    <source>
        <dbReference type="ARBA" id="ARBA00023002"/>
    </source>
</evidence>
<evidence type="ECO:0000256" key="5">
    <source>
        <dbReference type="ARBA" id="ARBA00022729"/>
    </source>
</evidence>
<comment type="cofactor">
    <cofactor evidence="1">
        <name>Cu(2+)</name>
        <dbReference type="ChEBI" id="CHEBI:29036"/>
    </cofactor>
</comment>
<evidence type="ECO:0000256" key="10">
    <source>
        <dbReference type="ARBA" id="ARBA00023157"/>
    </source>
</evidence>
<dbReference type="GO" id="GO:0046872">
    <property type="term" value="F:metal ion binding"/>
    <property type="evidence" value="ECO:0007669"/>
    <property type="project" value="UniProtKB-KW"/>
</dbReference>
<keyword evidence="3" id="KW-0964">Secreted</keyword>
<dbReference type="InterPro" id="IPR049892">
    <property type="entry name" value="AA9"/>
</dbReference>
<dbReference type="AlphaFoldDB" id="A0A6A5X283"/>
<comment type="catalytic activity">
    <reaction evidence="14">
        <text>[(1-&gt;4)-beta-D-glucosyl]n+m + reduced acceptor + O2 = 4-dehydro-beta-D-glucosyl-[(1-&gt;4)-beta-D-glucosyl]n-1 + [(1-&gt;4)-beta-D-glucosyl]m + acceptor + H2O.</text>
        <dbReference type="EC" id="1.14.99.56"/>
    </reaction>
</comment>
<feature type="domain" description="Auxiliary Activity family 9 catalytic" evidence="16">
    <location>
        <begin position="20"/>
        <end position="250"/>
    </location>
</feature>
<comment type="similarity">
    <text evidence="13">Belongs to the polysaccharide monooxygenase AA9 family.</text>
</comment>
<dbReference type="PANTHER" id="PTHR33353:SF10">
    <property type="entry name" value="ENDO-BETA-1,4-GLUCANASE D"/>
    <property type="match status" value="1"/>
</dbReference>
<keyword evidence="10" id="KW-1015">Disulfide bond</keyword>
<dbReference type="GO" id="GO:0030245">
    <property type="term" value="P:cellulose catabolic process"/>
    <property type="evidence" value="ECO:0007669"/>
    <property type="project" value="UniProtKB-KW"/>
</dbReference>
<dbReference type="Gene3D" id="2.70.50.70">
    <property type="match status" value="1"/>
</dbReference>
<evidence type="ECO:0000256" key="8">
    <source>
        <dbReference type="ARBA" id="ARBA00023008"/>
    </source>
</evidence>
<proteinExistence type="inferred from homology"/>
<keyword evidence="6" id="KW-0136">Cellulose degradation</keyword>
<dbReference type="EMBL" id="ML977564">
    <property type="protein sequence ID" value="KAF2005056.1"/>
    <property type="molecule type" value="Genomic_DNA"/>
</dbReference>
<evidence type="ECO:0000256" key="14">
    <source>
        <dbReference type="ARBA" id="ARBA00045077"/>
    </source>
</evidence>
<gene>
    <name evidence="17" type="ORF">P154DRAFT_611523</name>
</gene>
<dbReference type="PANTHER" id="PTHR33353">
    <property type="entry name" value="PUTATIVE (AFU_ORTHOLOGUE AFUA_1G12560)-RELATED"/>
    <property type="match status" value="1"/>
</dbReference>
<accession>A0A6A5X283</accession>
<keyword evidence="12" id="KW-0624">Polysaccharide degradation</keyword>
<dbReference type="GO" id="GO:0005576">
    <property type="term" value="C:extracellular region"/>
    <property type="evidence" value="ECO:0007669"/>
    <property type="project" value="UniProtKB-SubCell"/>
</dbReference>
<organism evidence="17 18">
    <name type="scientific">Amniculicola lignicola CBS 123094</name>
    <dbReference type="NCBI Taxonomy" id="1392246"/>
    <lineage>
        <taxon>Eukaryota</taxon>
        <taxon>Fungi</taxon>
        <taxon>Dikarya</taxon>
        <taxon>Ascomycota</taxon>
        <taxon>Pezizomycotina</taxon>
        <taxon>Dothideomycetes</taxon>
        <taxon>Pleosporomycetidae</taxon>
        <taxon>Pleosporales</taxon>
        <taxon>Amniculicolaceae</taxon>
        <taxon>Amniculicola</taxon>
    </lineage>
</organism>
<keyword evidence="18" id="KW-1185">Reference proteome</keyword>
<evidence type="ECO:0000313" key="18">
    <source>
        <dbReference type="Proteomes" id="UP000799779"/>
    </source>
</evidence>
<keyword evidence="11" id="KW-0119">Carbohydrate metabolism</keyword>
<evidence type="ECO:0000256" key="12">
    <source>
        <dbReference type="ARBA" id="ARBA00023326"/>
    </source>
</evidence>
<name>A0A6A5X283_9PLEO</name>
<dbReference type="GO" id="GO:0004497">
    <property type="term" value="F:monooxygenase activity"/>
    <property type="evidence" value="ECO:0007669"/>
    <property type="project" value="UniProtKB-KW"/>
</dbReference>
<evidence type="ECO:0000256" key="6">
    <source>
        <dbReference type="ARBA" id="ARBA00023001"/>
    </source>
</evidence>
<dbReference type="Pfam" id="PF03443">
    <property type="entry name" value="AA9"/>
    <property type="match status" value="1"/>
</dbReference>
<dbReference type="Proteomes" id="UP000799779">
    <property type="component" value="Unassembled WGS sequence"/>
</dbReference>
<keyword evidence="4" id="KW-0479">Metal-binding</keyword>
<keyword evidence="7" id="KW-0560">Oxidoreductase</keyword>
<evidence type="ECO:0000256" key="1">
    <source>
        <dbReference type="ARBA" id="ARBA00001973"/>
    </source>
</evidence>
<comment type="subcellular location">
    <subcellularLocation>
        <location evidence="2">Secreted</location>
    </subcellularLocation>
</comment>
<evidence type="ECO:0000256" key="11">
    <source>
        <dbReference type="ARBA" id="ARBA00023277"/>
    </source>
</evidence>
<dbReference type="InterPro" id="IPR005103">
    <property type="entry name" value="AA9_LPMO"/>
</dbReference>
<evidence type="ECO:0000256" key="15">
    <source>
        <dbReference type="ARBA" id="ARBA00047174"/>
    </source>
</evidence>
<evidence type="ECO:0000256" key="13">
    <source>
        <dbReference type="ARBA" id="ARBA00044502"/>
    </source>
</evidence>
<keyword evidence="8" id="KW-0186">Copper</keyword>
<evidence type="ECO:0000256" key="3">
    <source>
        <dbReference type="ARBA" id="ARBA00022525"/>
    </source>
</evidence>
<reference evidence="17" key="1">
    <citation type="journal article" date="2020" name="Stud. Mycol.">
        <title>101 Dothideomycetes genomes: a test case for predicting lifestyles and emergence of pathogens.</title>
        <authorList>
            <person name="Haridas S."/>
            <person name="Albert R."/>
            <person name="Binder M."/>
            <person name="Bloem J."/>
            <person name="Labutti K."/>
            <person name="Salamov A."/>
            <person name="Andreopoulos B."/>
            <person name="Baker S."/>
            <person name="Barry K."/>
            <person name="Bills G."/>
            <person name="Bluhm B."/>
            <person name="Cannon C."/>
            <person name="Castanera R."/>
            <person name="Culley D."/>
            <person name="Daum C."/>
            <person name="Ezra D."/>
            <person name="Gonzalez J."/>
            <person name="Henrissat B."/>
            <person name="Kuo A."/>
            <person name="Liang C."/>
            <person name="Lipzen A."/>
            <person name="Lutzoni F."/>
            <person name="Magnuson J."/>
            <person name="Mondo S."/>
            <person name="Nolan M."/>
            <person name="Ohm R."/>
            <person name="Pangilinan J."/>
            <person name="Park H.-J."/>
            <person name="Ramirez L."/>
            <person name="Alfaro M."/>
            <person name="Sun H."/>
            <person name="Tritt A."/>
            <person name="Yoshinaga Y."/>
            <person name="Zwiers L.-H."/>
            <person name="Turgeon B."/>
            <person name="Goodwin S."/>
            <person name="Spatafora J."/>
            <person name="Crous P."/>
            <person name="Grigoriev I."/>
        </authorList>
    </citation>
    <scope>NUCLEOTIDE SEQUENCE</scope>
    <source>
        <strain evidence="17">CBS 123094</strain>
    </source>
</reference>
<evidence type="ECO:0000256" key="9">
    <source>
        <dbReference type="ARBA" id="ARBA00023033"/>
    </source>
</evidence>
<keyword evidence="9 17" id="KW-0503">Monooxygenase</keyword>
<sequence>MRSSSVFLVGAAVFGQSSAHYMFGRLILDNKWTNTWEYVRQISPGSGIIGDPISLLQPNIEPKSTDIVCGRNATLAWNKPKTASIVAGSRVGFGAGEAKLDGTMDRARVYHPGYLSAWLSKSPTDDLNAYKGDGDWFKILSVTGRTEQSIDFADPYFKPYGDALKRKWGAFYVDSWNFTIPATTPPGKYLLRIEHIFPNTQDSQFYPNCAHVDILPPSSTPAAVGIPGPLVKIPGVYVRGQPDVYFDKYNLDLDIDKWVPPKPEVWKG</sequence>